<gene>
    <name evidence="1" type="ORF">SD28_04705</name>
</gene>
<dbReference type="KEGG" id="fgu:SD28_04705"/>
<sequence>MYNSLIKEMLTKLSKEDAEILPTQIRYKVGDSFSTVEVYISKERISFKVFGDAYIVAMVKWLQLRLQGGENIEKISIEYLIELFELPEVKYRNAIQLIELIEKLNER</sequence>
<protein>
    <recommendedName>
        <fullName evidence="3">NIF system FeS cluster assembly NifU N-terminal domain-containing protein</fullName>
    </recommendedName>
</protein>
<evidence type="ECO:0000313" key="2">
    <source>
        <dbReference type="Proteomes" id="UP000031104"/>
    </source>
</evidence>
<name>A0A0A8E4P5_9GAMM</name>
<dbReference type="Proteomes" id="UP000031104">
    <property type="component" value="Chromosome"/>
</dbReference>
<dbReference type="HOGENOM" id="CLU_2180000_0_0_6"/>
<organism evidence="1 2">
    <name type="scientific">Allofrancisella guangzhouensis</name>
    <dbReference type="NCBI Taxonomy" id="594679"/>
    <lineage>
        <taxon>Bacteria</taxon>
        <taxon>Pseudomonadati</taxon>
        <taxon>Pseudomonadota</taxon>
        <taxon>Gammaproteobacteria</taxon>
        <taxon>Thiotrichales</taxon>
        <taxon>Francisellaceae</taxon>
        <taxon>Allofrancisella</taxon>
    </lineage>
</organism>
<evidence type="ECO:0000313" key="1">
    <source>
        <dbReference type="EMBL" id="AJC48983.1"/>
    </source>
</evidence>
<dbReference type="OrthoDB" id="5604614at2"/>
<reference evidence="1 2" key="1">
    <citation type="submission" date="2014-12" db="EMBL/GenBank/DDBJ databases">
        <title>Complete genome sequence of Francisella guanzhouensis strain 08HL01032 isolated from air-conditioning system in China.</title>
        <authorList>
            <person name="Svensson D."/>
            <person name="Ohrman C."/>
            <person name="Backman S."/>
            <person name="Karlsson E."/>
            <person name="Nilsson E."/>
            <person name="Bystrom M."/>
            <person name="Larkeryd A."/>
            <person name="Stenberg P."/>
            <person name="Scholtz H.C."/>
            <person name="Forsman M."/>
            <person name="Sjodin A."/>
        </authorList>
    </citation>
    <scope>NUCLEOTIDE SEQUENCE [LARGE SCALE GENOMIC DNA]</scope>
    <source>
        <strain evidence="1 2">08HL01032</strain>
    </source>
</reference>
<keyword evidence="2" id="KW-1185">Reference proteome</keyword>
<accession>A0A0A8E4P5</accession>
<dbReference type="EMBL" id="CP010427">
    <property type="protein sequence ID" value="AJC48983.1"/>
    <property type="molecule type" value="Genomic_DNA"/>
</dbReference>
<dbReference type="AlphaFoldDB" id="A0A0A8E4P5"/>
<dbReference type="RefSeq" id="WP_039124584.1">
    <property type="nucleotide sequence ID" value="NZ_CP010427.1"/>
</dbReference>
<dbReference type="STRING" id="594679.SD28_04705"/>
<proteinExistence type="predicted"/>
<evidence type="ECO:0008006" key="3">
    <source>
        <dbReference type="Google" id="ProtNLM"/>
    </source>
</evidence>